<dbReference type="Proteomes" id="UP000502608">
    <property type="component" value="Plasmid pPN3F2_2"/>
</dbReference>
<reference evidence="1 2" key="1">
    <citation type="submission" date="2020-03" db="EMBL/GenBank/DDBJ databases">
        <title>Complete genome sequence of Shewanella sp.</title>
        <authorList>
            <person name="Kim Y.-S."/>
            <person name="Kim S.-J."/>
            <person name="Jung H.-K."/>
            <person name="Kim K.-H."/>
        </authorList>
    </citation>
    <scope>NUCLEOTIDE SEQUENCE [LARGE SCALE GENOMIC DNA]</scope>
    <source>
        <strain evidence="1 2">PN3F2</strain>
        <plasmid evidence="1 2">pPN3F2_2</plasmid>
    </source>
</reference>
<proteinExistence type="predicted"/>
<name>A0A6G9QQ90_9GAMM</name>
<keyword evidence="1" id="KW-0614">Plasmid</keyword>
<dbReference type="KEGG" id="saes:HBH39_19120"/>
<dbReference type="AlphaFoldDB" id="A0A6G9QQ90"/>
<evidence type="ECO:0000313" key="2">
    <source>
        <dbReference type="Proteomes" id="UP000502608"/>
    </source>
</evidence>
<dbReference type="RefSeq" id="WP_167680416.1">
    <property type="nucleotide sequence ID" value="NZ_CP050315.1"/>
</dbReference>
<accession>A0A6G9QQ90</accession>
<dbReference type="EMBL" id="CP050315">
    <property type="protein sequence ID" value="QIR16588.1"/>
    <property type="molecule type" value="Genomic_DNA"/>
</dbReference>
<keyword evidence="2" id="KW-1185">Reference proteome</keyword>
<gene>
    <name evidence="1" type="ORF">HBH39_19120</name>
</gene>
<protein>
    <submittedName>
        <fullName evidence="1">Uncharacterized protein</fullName>
    </submittedName>
</protein>
<organism evidence="1 2">
    <name type="scientific">Shewanella aestuarii</name>
    <dbReference type="NCBI Taxonomy" id="1028752"/>
    <lineage>
        <taxon>Bacteria</taxon>
        <taxon>Pseudomonadati</taxon>
        <taxon>Pseudomonadota</taxon>
        <taxon>Gammaproteobacteria</taxon>
        <taxon>Alteromonadales</taxon>
        <taxon>Shewanellaceae</taxon>
        <taxon>Shewanella</taxon>
    </lineage>
</organism>
<geneLocation type="plasmid" evidence="1 2">
    <name>pPN3F2_2</name>
</geneLocation>
<sequence length="331" mass="37247">MLFDIWAFFQSELNIDGVLDHMDIVSHEAATSCCLRFVSSLPYERDFHFDLQCDPYGEFSLTVNTFNNDVLSDVLFRALPGFKDELKSVLGSGSFNCLAFNKLDPLFRVTTAFVSEFEFFRTIKDVDIFSNGFPLLIGEQLSDLCGSFTANKLAFEKCVTEFNDFQLNKPLSGGQLDDGERIMLAHKLFCHCGDNKSFFNNFCLPEPHQASAILDIAQEIAQTLELQSSEYSDNSLFVTYQNISPYCVGLVKNHFRGKNVIDHLEDFEGVFSHQAFLFLPILSEALDIQLEEFNAIKLSQSIDLALSNSSIRSTDLETEVVDISLSVSNSL</sequence>
<evidence type="ECO:0000313" key="1">
    <source>
        <dbReference type="EMBL" id="QIR16588.1"/>
    </source>
</evidence>